<dbReference type="OrthoDB" id="5563016at2759"/>
<evidence type="ECO:0000313" key="6">
    <source>
        <dbReference type="EMBL" id="CDW35066.1"/>
    </source>
</evidence>
<evidence type="ECO:0008006" key="7">
    <source>
        <dbReference type="Google" id="ProtNLM"/>
    </source>
</evidence>
<reference evidence="6" key="1">
    <citation type="submission" date="2014-05" db="EMBL/GenBank/DDBJ databases">
        <authorList>
            <person name="Chronopoulou M."/>
        </authorList>
    </citation>
    <scope>NUCLEOTIDE SEQUENCE</scope>
    <source>
        <tissue evidence="6">Whole organism</tissue>
    </source>
</reference>
<evidence type="ECO:0000256" key="4">
    <source>
        <dbReference type="PROSITE-ProRule" id="PRU00401"/>
    </source>
</evidence>
<organism evidence="6">
    <name type="scientific">Lepeophtheirus salmonis</name>
    <name type="common">Salmon louse</name>
    <name type="synonym">Caligus salmonis</name>
    <dbReference type="NCBI Taxonomy" id="72036"/>
    <lineage>
        <taxon>Eukaryota</taxon>
        <taxon>Metazoa</taxon>
        <taxon>Ecdysozoa</taxon>
        <taxon>Arthropoda</taxon>
        <taxon>Crustacea</taxon>
        <taxon>Multicrustacea</taxon>
        <taxon>Hexanauplia</taxon>
        <taxon>Copepoda</taxon>
        <taxon>Siphonostomatoida</taxon>
        <taxon>Caligidae</taxon>
        <taxon>Lepeophtheirus</taxon>
    </lineage>
</organism>
<proteinExistence type="inferred from homology"/>
<feature type="region of interest" description="Disordered" evidence="5">
    <location>
        <begin position="383"/>
        <end position="432"/>
    </location>
</feature>
<dbReference type="PROSITE" id="PS51073">
    <property type="entry name" value="RPEL"/>
    <property type="match status" value="1"/>
</dbReference>
<keyword evidence="3" id="KW-0009">Actin-binding</keyword>
<feature type="compositionally biased region" description="Acidic residues" evidence="5">
    <location>
        <begin position="399"/>
        <end position="432"/>
    </location>
</feature>
<keyword evidence="2" id="KW-0677">Repeat</keyword>
<feature type="region of interest" description="Disordered" evidence="5">
    <location>
        <begin position="58"/>
        <end position="79"/>
    </location>
</feature>
<dbReference type="InterPro" id="IPR004018">
    <property type="entry name" value="RPEL_repeat"/>
</dbReference>
<name>A0A0K2UBJ3_LEPSM</name>
<evidence type="ECO:0000256" key="1">
    <source>
        <dbReference type="ARBA" id="ARBA00009795"/>
    </source>
</evidence>
<feature type="region of interest" description="Disordered" evidence="5">
    <location>
        <begin position="232"/>
        <end position="251"/>
    </location>
</feature>
<sequence length="432" mass="48053">MRMVEDEELNFEEKRALVASSLVASSDNHLPSPLTPASSPFPSPMLEMKKENLRVHFPPGTSIRSRPNSSCRASPQSRKSKLSVLGKFFKPWKWKRRKKSEQFEAASKSLERKISVRATRDELIKKGILLPEYHIIPKIPHLILTTFSEPNKEKTDNVKSCTTNSGDLQQKQQQSTPSSIQGDNHIESESVKNYLIKKETDQNFKARSEENMSGLNKEEELNFSMREPNFCATPQQRFDSSPRPGSLSSVKSGKKTRWLLCYPAGGAASSGSPSPPSETCSNASTPSPTDHGFRIPNSYSNERPTSLPVALLNSSTCKNSIITDVNPLSIDPNEGVTPSQTTRSLEDQPLGLIDIGVIPPPPMFSSPSPSHSYIHQGNGQCVNSAQAHDLSDTRFQDDYANEEDVDDDDIHDEDEDLEEEEEDDEDEECFGD</sequence>
<feature type="compositionally biased region" description="Basic and acidic residues" evidence="5">
    <location>
        <begin position="184"/>
        <end position="194"/>
    </location>
</feature>
<feature type="repeat" description="RPEL" evidence="4">
    <location>
        <begin position="108"/>
        <end position="133"/>
    </location>
</feature>
<dbReference type="AlphaFoldDB" id="A0A0K2UBJ3"/>
<feature type="compositionally biased region" description="Polar residues" evidence="5">
    <location>
        <begin position="158"/>
        <end position="182"/>
    </location>
</feature>
<accession>A0A0K2UBJ3</accession>
<feature type="region of interest" description="Disordered" evidence="5">
    <location>
        <begin position="325"/>
        <end position="348"/>
    </location>
</feature>
<dbReference type="Pfam" id="PF02755">
    <property type="entry name" value="RPEL"/>
    <property type="match status" value="1"/>
</dbReference>
<feature type="non-terminal residue" evidence="6">
    <location>
        <position position="432"/>
    </location>
</feature>
<gene>
    <name evidence="6" type="primary">Dere\GG14247</name>
</gene>
<protein>
    <recommendedName>
        <fullName evidence="7">Phosphatase and actin regulator</fullName>
    </recommendedName>
</protein>
<feature type="region of interest" description="Disordered" evidence="5">
    <location>
        <begin position="152"/>
        <end position="194"/>
    </location>
</feature>
<feature type="compositionally biased region" description="Polar residues" evidence="5">
    <location>
        <begin position="62"/>
        <end position="77"/>
    </location>
</feature>
<feature type="region of interest" description="Disordered" evidence="5">
    <location>
        <begin position="266"/>
        <end position="302"/>
    </location>
</feature>
<dbReference type="GO" id="GO:0003779">
    <property type="term" value="F:actin binding"/>
    <property type="evidence" value="ECO:0007669"/>
    <property type="project" value="UniProtKB-KW"/>
</dbReference>
<evidence type="ECO:0000256" key="5">
    <source>
        <dbReference type="SAM" id="MobiDB-lite"/>
    </source>
</evidence>
<feature type="compositionally biased region" description="Polar residues" evidence="5">
    <location>
        <begin position="278"/>
        <end position="288"/>
    </location>
</feature>
<feature type="region of interest" description="Disordered" evidence="5">
    <location>
        <begin position="25"/>
        <end position="45"/>
    </location>
</feature>
<dbReference type="PANTHER" id="PTHR12751">
    <property type="entry name" value="PHOSPHATASE AND ACTIN REGULATOR PHACTR"/>
    <property type="match status" value="1"/>
</dbReference>
<dbReference type="EMBL" id="HACA01017705">
    <property type="protein sequence ID" value="CDW35066.1"/>
    <property type="molecule type" value="Transcribed_RNA"/>
</dbReference>
<dbReference type="PANTHER" id="PTHR12751:SF18">
    <property type="entry name" value="PHOSPHATASE AND ACTIN REGULATOR 1"/>
    <property type="match status" value="1"/>
</dbReference>
<dbReference type="GO" id="GO:0030036">
    <property type="term" value="P:actin cytoskeleton organization"/>
    <property type="evidence" value="ECO:0007669"/>
    <property type="project" value="TreeGrafter"/>
</dbReference>
<comment type="similarity">
    <text evidence="1">Belongs to the phosphatase and actin regulator family.</text>
</comment>
<evidence type="ECO:0000256" key="2">
    <source>
        <dbReference type="ARBA" id="ARBA00022737"/>
    </source>
</evidence>
<evidence type="ECO:0000256" key="3">
    <source>
        <dbReference type="ARBA" id="ARBA00023203"/>
    </source>
</evidence>